<dbReference type="AlphaFoldDB" id="A0AAW1L6J9"/>
<gene>
    <name evidence="1" type="ORF">QE152_g17022</name>
</gene>
<dbReference type="Proteomes" id="UP001458880">
    <property type="component" value="Unassembled WGS sequence"/>
</dbReference>
<evidence type="ECO:0000313" key="1">
    <source>
        <dbReference type="EMBL" id="KAK9728890.1"/>
    </source>
</evidence>
<sequence>MEPIESKKNFLGNFITKEKITFEFKMEPIESKKNFLGNFITKEKITSKICLNLNISTLRQFLTISTARINGLMEQQLGINWIKMKNHYIDQPTRRTLLNCFFYIPQTKRAIKIKTACRPFSVRKLFIFTNLEAFFAVKSRMIIERLLEVMLGTFCLLQTVGQVSLK</sequence>
<accession>A0AAW1L6J9</accession>
<organism evidence="1 2">
    <name type="scientific">Popillia japonica</name>
    <name type="common">Japanese beetle</name>
    <dbReference type="NCBI Taxonomy" id="7064"/>
    <lineage>
        <taxon>Eukaryota</taxon>
        <taxon>Metazoa</taxon>
        <taxon>Ecdysozoa</taxon>
        <taxon>Arthropoda</taxon>
        <taxon>Hexapoda</taxon>
        <taxon>Insecta</taxon>
        <taxon>Pterygota</taxon>
        <taxon>Neoptera</taxon>
        <taxon>Endopterygota</taxon>
        <taxon>Coleoptera</taxon>
        <taxon>Polyphaga</taxon>
        <taxon>Scarabaeiformia</taxon>
        <taxon>Scarabaeidae</taxon>
        <taxon>Rutelinae</taxon>
        <taxon>Popillia</taxon>
    </lineage>
</organism>
<name>A0AAW1L6J9_POPJA</name>
<protein>
    <submittedName>
        <fullName evidence="1">Uncharacterized protein</fullName>
    </submittedName>
</protein>
<comment type="caution">
    <text evidence="1">The sequence shown here is derived from an EMBL/GenBank/DDBJ whole genome shotgun (WGS) entry which is preliminary data.</text>
</comment>
<evidence type="ECO:0000313" key="2">
    <source>
        <dbReference type="Proteomes" id="UP001458880"/>
    </source>
</evidence>
<dbReference type="EMBL" id="JASPKY010000166">
    <property type="protein sequence ID" value="KAK9728890.1"/>
    <property type="molecule type" value="Genomic_DNA"/>
</dbReference>
<proteinExistence type="predicted"/>
<keyword evidence="2" id="KW-1185">Reference proteome</keyword>
<reference evidence="1 2" key="1">
    <citation type="journal article" date="2024" name="BMC Genomics">
        <title>De novo assembly and annotation of Popillia japonica's genome with initial clues to its potential as an invasive pest.</title>
        <authorList>
            <person name="Cucini C."/>
            <person name="Boschi S."/>
            <person name="Funari R."/>
            <person name="Cardaioli E."/>
            <person name="Iannotti N."/>
            <person name="Marturano G."/>
            <person name="Paoli F."/>
            <person name="Bruttini M."/>
            <person name="Carapelli A."/>
            <person name="Frati F."/>
            <person name="Nardi F."/>
        </authorList>
    </citation>
    <scope>NUCLEOTIDE SEQUENCE [LARGE SCALE GENOMIC DNA]</scope>
    <source>
        <strain evidence="1">DMR45628</strain>
    </source>
</reference>